<comment type="caution">
    <text evidence="2">The sequence shown here is derived from an EMBL/GenBank/DDBJ whole genome shotgun (WGS) entry which is preliminary data.</text>
</comment>
<gene>
    <name evidence="2" type="ORF">Taro_050119</name>
</gene>
<evidence type="ECO:0000313" key="2">
    <source>
        <dbReference type="EMBL" id="MQM17151.1"/>
    </source>
</evidence>
<proteinExistence type="predicted"/>
<accession>A0A843XCZ3</accession>
<evidence type="ECO:0000256" key="1">
    <source>
        <dbReference type="SAM" id="MobiDB-lite"/>
    </source>
</evidence>
<dbReference type="AlphaFoldDB" id="A0A843XCZ3"/>
<protein>
    <submittedName>
        <fullName evidence="2">Uncharacterized protein</fullName>
    </submittedName>
</protein>
<feature type="region of interest" description="Disordered" evidence="1">
    <location>
        <begin position="1"/>
        <end position="27"/>
    </location>
</feature>
<dbReference type="Proteomes" id="UP000652761">
    <property type="component" value="Unassembled WGS sequence"/>
</dbReference>
<organism evidence="2 3">
    <name type="scientific">Colocasia esculenta</name>
    <name type="common">Wild taro</name>
    <name type="synonym">Arum esculentum</name>
    <dbReference type="NCBI Taxonomy" id="4460"/>
    <lineage>
        <taxon>Eukaryota</taxon>
        <taxon>Viridiplantae</taxon>
        <taxon>Streptophyta</taxon>
        <taxon>Embryophyta</taxon>
        <taxon>Tracheophyta</taxon>
        <taxon>Spermatophyta</taxon>
        <taxon>Magnoliopsida</taxon>
        <taxon>Liliopsida</taxon>
        <taxon>Araceae</taxon>
        <taxon>Aroideae</taxon>
        <taxon>Colocasieae</taxon>
        <taxon>Colocasia</taxon>
    </lineage>
</organism>
<keyword evidence="3" id="KW-1185">Reference proteome</keyword>
<dbReference type="EMBL" id="NMUH01007377">
    <property type="protein sequence ID" value="MQM17151.1"/>
    <property type="molecule type" value="Genomic_DNA"/>
</dbReference>
<name>A0A843XCZ3_COLES</name>
<reference evidence="2" key="1">
    <citation type="submission" date="2017-07" db="EMBL/GenBank/DDBJ databases">
        <title>Taro Niue Genome Assembly and Annotation.</title>
        <authorList>
            <person name="Atibalentja N."/>
            <person name="Keating K."/>
            <person name="Fields C.J."/>
        </authorList>
    </citation>
    <scope>NUCLEOTIDE SEQUENCE</scope>
    <source>
        <strain evidence="2">Niue_2</strain>
        <tissue evidence="2">Leaf</tissue>
    </source>
</reference>
<evidence type="ECO:0000313" key="3">
    <source>
        <dbReference type="Proteomes" id="UP000652761"/>
    </source>
</evidence>
<sequence>MVGQVPEGGQQRPEISLNIQERGADPASTYAAVNRDLTSHDVDVNKPVDQDEKIGIGSPQGLFYLLPPSFPFSTANQWVFGRTEAENMASSTTESPRA</sequence>